<dbReference type="Pfam" id="PF02308">
    <property type="entry name" value="MgtC"/>
    <property type="match status" value="1"/>
</dbReference>
<dbReference type="RefSeq" id="WP_133155740.1">
    <property type="nucleotide sequence ID" value="NZ_CP037867.1"/>
</dbReference>
<feature type="transmembrane region" description="Helical" evidence="1">
    <location>
        <begin position="50"/>
        <end position="83"/>
    </location>
</feature>
<feature type="transmembrane region" description="Helical" evidence="1">
    <location>
        <begin position="203"/>
        <end position="225"/>
    </location>
</feature>
<dbReference type="InterPro" id="IPR049177">
    <property type="entry name" value="MgtC_SapB_SrpB_YhiD_N"/>
</dbReference>
<evidence type="ECO:0000259" key="2">
    <source>
        <dbReference type="Pfam" id="PF02308"/>
    </source>
</evidence>
<proteinExistence type="predicted"/>
<evidence type="ECO:0000259" key="3">
    <source>
        <dbReference type="Pfam" id="PF13194"/>
    </source>
</evidence>
<feature type="transmembrane region" description="Helical" evidence="1">
    <location>
        <begin position="316"/>
        <end position="335"/>
    </location>
</feature>
<organism evidence="4 5">
    <name type="scientific">Hydrogenophaga pseudoflava</name>
    <name type="common">Pseudomonas carboxydoflava</name>
    <dbReference type="NCBI Taxonomy" id="47421"/>
    <lineage>
        <taxon>Bacteria</taxon>
        <taxon>Pseudomonadati</taxon>
        <taxon>Pseudomonadota</taxon>
        <taxon>Betaproteobacteria</taxon>
        <taxon>Burkholderiales</taxon>
        <taxon>Comamonadaceae</taxon>
        <taxon>Hydrogenophaga</taxon>
    </lineage>
</organism>
<feature type="transmembrane region" description="Helical" evidence="1">
    <location>
        <begin position="149"/>
        <end position="166"/>
    </location>
</feature>
<keyword evidence="1" id="KW-1133">Transmembrane helix</keyword>
<protein>
    <submittedName>
        <fullName evidence="4">MgtC family protein</fullName>
    </submittedName>
</protein>
<dbReference type="PANTHER" id="PTHR39084:SF1">
    <property type="entry name" value="DUF4010 DOMAIN-CONTAINING PROTEIN"/>
    <property type="match status" value="1"/>
</dbReference>
<evidence type="ECO:0000256" key="1">
    <source>
        <dbReference type="SAM" id="Phobius"/>
    </source>
</evidence>
<evidence type="ECO:0000313" key="5">
    <source>
        <dbReference type="Proteomes" id="UP000293912"/>
    </source>
</evidence>
<feature type="domain" description="MgtC/SapB/SrpB/YhiD N-terminal" evidence="2">
    <location>
        <begin position="17"/>
        <end position="135"/>
    </location>
</feature>
<evidence type="ECO:0000313" key="4">
    <source>
        <dbReference type="EMBL" id="QBM26697.1"/>
    </source>
</evidence>
<feature type="transmembrane region" description="Helical" evidence="1">
    <location>
        <begin position="373"/>
        <end position="392"/>
    </location>
</feature>
<gene>
    <name evidence="4" type="ORF">HPF_03320</name>
</gene>
<feature type="transmembrane region" description="Helical" evidence="1">
    <location>
        <begin position="103"/>
        <end position="128"/>
    </location>
</feature>
<feature type="transmembrane region" description="Helical" evidence="1">
    <location>
        <begin position="404"/>
        <end position="427"/>
    </location>
</feature>
<reference evidence="4 5" key="1">
    <citation type="submission" date="2019-03" db="EMBL/GenBank/DDBJ databases">
        <authorList>
            <person name="Sebastian G."/>
            <person name="Baumann P."/>
            <person name="Ruckert C."/>
            <person name="Kalinowski J."/>
            <person name="Nebel B."/>
            <person name="Takors R."/>
            <person name="Blombach B."/>
        </authorList>
    </citation>
    <scope>NUCLEOTIDE SEQUENCE [LARGE SCALE GENOMIC DNA]</scope>
    <source>
        <strain evidence="4 5">DSM 1084</strain>
    </source>
</reference>
<keyword evidence="1" id="KW-0472">Membrane</keyword>
<name>A0A4P6WTG4_HYDPS</name>
<dbReference type="KEGG" id="hpse:HPF_03320"/>
<keyword evidence="1" id="KW-0812">Transmembrane</keyword>
<dbReference type="InterPro" id="IPR025105">
    <property type="entry name" value="DUF4010"/>
</dbReference>
<feature type="domain" description="DUF4010" evidence="3">
    <location>
        <begin position="183"/>
        <end position="401"/>
    </location>
</feature>
<feature type="transmembrane region" description="Helical" evidence="1">
    <location>
        <begin position="237"/>
        <end position="256"/>
    </location>
</feature>
<sequence length="429" mass="43894">MTDSWGFVPDTPAAAVLAVALGCGLLVGIERERRKGSGPNRAFAGLRTFAVTSVAGAAAALTQISGLVVAGALLVIGLTLLAYQRDRSDDPGATTEIALLLTYLTGVLCVWSPPLAAGLAVGLTALLAGRERLHRFALHWLRPGEVRDGIVLAALVLMALPLVPDQPLWGTPLNPHKVVQLLVLLLGVQSVAHLAARLLAAHHAVAVSALASGFVSSTATIATLGLAVREQGAQPRLMAGGGLLSCVSTQVQLLLVAAAMQPAWLARLWLPALVGAGVVALWGWVLMRGAPTDGDGLVVSSPRIEGLSVRGDDRMFSLRGAAAVAVLLSSVQLVVHALQRWLGDAGLVAGALVAALADLHSALAAVFSATTPVSGPAGVWAVALALLVHAASKSITAGLTGGMAYLRWLAPGLWLHTGLVAAGLVWFSS</sequence>
<feature type="transmembrane region" description="Helical" evidence="1">
    <location>
        <begin position="347"/>
        <end position="367"/>
    </location>
</feature>
<dbReference type="EMBL" id="CP037867">
    <property type="protein sequence ID" value="QBM26697.1"/>
    <property type="molecule type" value="Genomic_DNA"/>
</dbReference>
<feature type="transmembrane region" description="Helical" evidence="1">
    <location>
        <begin position="12"/>
        <end position="29"/>
    </location>
</feature>
<feature type="transmembrane region" description="Helical" evidence="1">
    <location>
        <begin position="178"/>
        <end position="196"/>
    </location>
</feature>
<dbReference type="Proteomes" id="UP000293912">
    <property type="component" value="Chromosome"/>
</dbReference>
<dbReference type="AlphaFoldDB" id="A0A4P6WTG4"/>
<dbReference type="PANTHER" id="PTHR39084">
    <property type="entry name" value="MEMBRANE PROTEIN-RELATED"/>
    <property type="match status" value="1"/>
</dbReference>
<keyword evidence="5" id="KW-1185">Reference proteome</keyword>
<dbReference type="Pfam" id="PF13194">
    <property type="entry name" value="DUF4010"/>
    <property type="match status" value="1"/>
</dbReference>
<accession>A0A4P6WTG4</accession>
<feature type="transmembrane region" description="Helical" evidence="1">
    <location>
        <begin position="268"/>
        <end position="287"/>
    </location>
</feature>